<comment type="caution">
    <text evidence="4">The sequence shown here is derived from an EMBL/GenBank/DDBJ whole genome shotgun (WGS) entry which is preliminary data.</text>
</comment>
<evidence type="ECO:0000313" key="5">
    <source>
        <dbReference type="EMBL" id="PLR95351.1"/>
    </source>
</evidence>
<evidence type="ECO:0000259" key="3">
    <source>
        <dbReference type="Pfam" id="PF13115"/>
    </source>
</evidence>
<evidence type="ECO:0000313" key="6">
    <source>
        <dbReference type="Proteomes" id="UP000234951"/>
    </source>
</evidence>
<organism evidence="4 6">
    <name type="scientific">Bacillus canaveralius</name>
    <dbReference type="NCBI Taxonomy" id="1403243"/>
    <lineage>
        <taxon>Bacteria</taxon>
        <taxon>Bacillati</taxon>
        <taxon>Bacillota</taxon>
        <taxon>Bacilli</taxon>
        <taxon>Bacillales</taxon>
        <taxon>Bacillaceae</taxon>
        <taxon>Bacillus</taxon>
    </lineage>
</organism>
<dbReference type="AlphaFoldDB" id="A0A2N5GMW1"/>
<feature type="compositionally biased region" description="Basic and acidic residues" evidence="1">
    <location>
        <begin position="32"/>
        <end position="72"/>
    </location>
</feature>
<dbReference type="Proteomes" id="UP000235114">
    <property type="component" value="Unassembled WGS sequence"/>
</dbReference>
<accession>A0A2N5GMW1</accession>
<feature type="signal peptide" evidence="2">
    <location>
        <begin position="1"/>
        <end position="25"/>
    </location>
</feature>
<evidence type="ECO:0000313" key="4">
    <source>
        <dbReference type="EMBL" id="PLR83468.1"/>
    </source>
</evidence>
<dbReference type="InterPro" id="IPR032693">
    <property type="entry name" value="YtkA-like_dom"/>
</dbReference>
<dbReference type="OrthoDB" id="2679563at2"/>
<protein>
    <recommendedName>
        <fullName evidence="3">YtkA-like domain-containing protein</fullName>
    </recommendedName>
</protein>
<feature type="chain" id="PRO_5014944009" description="YtkA-like domain-containing protein" evidence="2">
    <location>
        <begin position="26"/>
        <end position="169"/>
    </location>
</feature>
<name>A0A2N5GMW1_9BACI</name>
<proteinExistence type="predicted"/>
<dbReference type="Pfam" id="PF13115">
    <property type="entry name" value="YtkA"/>
    <property type="match status" value="1"/>
</dbReference>
<reference evidence="4 6" key="1">
    <citation type="submission" date="2017-11" db="EMBL/GenBank/DDBJ databases">
        <title>Comparitive Functional Genomics of Dry Heat Resistant strains isolated from the Viking Spacecraft.</title>
        <authorList>
            <person name="Seuylemezian A."/>
            <person name="Cooper K."/>
            <person name="Vaishampayan P."/>
        </authorList>
    </citation>
    <scope>NUCLEOTIDE SEQUENCE [LARGE SCALE GENOMIC DNA]</scope>
    <source>
        <strain evidence="4 6">M4.6</strain>
    </source>
</reference>
<dbReference type="PROSITE" id="PS51257">
    <property type="entry name" value="PROKAR_LIPOPROTEIN"/>
    <property type="match status" value="1"/>
</dbReference>
<gene>
    <name evidence="4" type="ORF">CU635_09235</name>
    <name evidence="5" type="ORF">CVD25_14900</name>
</gene>
<feature type="region of interest" description="Disordered" evidence="1">
    <location>
        <begin position="25"/>
        <end position="79"/>
    </location>
</feature>
<keyword evidence="7" id="KW-1185">Reference proteome</keyword>
<sequence>MTIMKTLLFSLFSLFIILAGCSNEANQPSKQNEAEQKESAKDHQHQESAEEHHHEEQAHGHDDDHAAEDHHHSSASISISVPTIVSVNEDVDLSANIQSENQPLTQANVRFELWKENEEKHEFIDASEASNGDYFVNTSFSSPGVYHLKIHVEKGEEIHDHKETTVEVK</sequence>
<dbReference type="EMBL" id="PGVD01000039">
    <property type="protein sequence ID" value="PLR95351.1"/>
    <property type="molecule type" value="Genomic_DNA"/>
</dbReference>
<dbReference type="EMBL" id="PGVA01000020">
    <property type="protein sequence ID" value="PLR83468.1"/>
    <property type="molecule type" value="Genomic_DNA"/>
</dbReference>
<reference evidence="5 7" key="2">
    <citation type="submission" date="2017-12" db="EMBL/GenBank/DDBJ databases">
        <title>Comparative Functional Genomics of Dry Heat Resistant strains isolated from the Viking Spacecraft.</title>
        <authorList>
            <person name="Seuylemezian A."/>
            <person name="Cooper K."/>
            <person name="Vaishampayan P."/>
        </authorList>
    </citation>
    <scope>NUCLEOTIDE SEQUENCE [LARGE SCALE GENOMIC DNA]</scope>
    <source>
        <strain evidence="5 7">ATCC 29669</strain>
    </source>
</reference>
<dbReference type="Proteomes" id="UP000234951">
    <property type="component" value="Unassembled WGS sequence"/>
</dbReference>
<keyword evidence="2" id="KW-0732">Signal</keyword>
<evidence type="ECO:0000313" key="7">
    <source>
        <dbReference type="Proteomes" id="UP000235114"/>
    </source>
</evidence>
<evidence type="ECO:0000256" key="2">
    <source>
        <dbReference type="SAM" id="SignalP"/>
    </source>
</evidence>
<feature type="domain" description="YtkA-like" evidence="3">
    <location>
        <begin position="74"/>
        <end position="151"/>
    </location>
</feature>
<evidence type="ECO:0000256" key="1">
    <source>
        <dbReference type="SAM" id="MobiDB-lite"/>
    </source>
</evidence>